<proteinExistence type="predicted"/>
<dbReference type="InterPro" id="IPR040072">
    <property type="entry name" value="Methyltransferase_A"/>
</dbReference>
<comment type="cofactor">
    <cofactor evidence="1">
        <name>[4Fe-4S] cluster</name>
        <dbReference type="ChEBI" id="CHEBI:49883"/>
    </cofactor>
</comment>
<name>A0AAV8U8I2_9ROSI</name>
<protein>
    <submittedName>
        <fullName evidence="2">Uncharacterized protein</fullName>
    </submittedName>
</protein>
<evidence type="ECO:0000313" key="3">
    <source>
        <dbReference type="Proteomes" id="UP001159364"/>
    </source>
</evidence>
<gene>
    <name evidence="2" type="ORF">K2173_007235</name>
</gene>
<dbReference type="Proteomes" id="UP001159364">
    <property type="component" value="Linkage Group LG08"/>
</dbReference>
<sequence>MGVLDKLCLSVSLDSGLLLKLQDNRLIETVGIPVGDEKGRLSIALLILCHWKGWIFKAALEAHRCLNKDVQIGQRLITISTVGVPNTVKRLAAHKLQSTLGFRY</sequence>
<dbReference type="PANTHER" id="PTHR30544:SF5">
    <property type="entry name" value="RADICAL SAM CORE DOMAIN-CONTAINING PROTEIN"/>
    <property type="match status" value="1"/>
</dbReference>
<comment type="caution">
    <text evidence="2">The sequence shown here is derived from an EMBL/GenBank/DDBJ whole genome shotgun (WGS) entry which is preliminary data.</text>
</comment>
<keyword evidence="3" id="KW-1185">Reference proteome</keyword>
<dbReference type="PANTHER" id="PTHR30544">
    <property type="entry name" value="23S RRNA METHYLTRANSFERASE"/>
    <property type="match status" value="1"/>
</dbReference>
<evidence type="ECO:0000313" key="2">
    <source>
        <dbReference type="EMBL" id="KAJ8898810.1"/>
    </source>
</evidence>
<evidence type="ECO:0000256" key="1">
    <source>
        <dbReference type="ARBA" id="ARBA00001966"/>
    </source>
</evidence>
<dbReference type="GO" id="GO:0030488">
    <property type="term" value="P:tRNA methylation"/>
    <property type="evidence" value="ECO:0007669"/>
    <property type="project" value="TreeGrafter"/>
</dbReference>
<accession>A0AAV8U8I2</accession>
<dbReference type="EMBL" id="JAIWQS010000008">
    <property type="protein sequence ID" value="KAJ8898810.1"/>
    <property type="molecule type" value="Genomic_DNA"/>
</dbReference>
<reference evidence="2 3" key="1">
    <citation type="submission" date="2021-09" db="EMBL/GenBank/DDBJ databases">
        <title>Genomic insights and catalytic innovation underlie evolution of tropane alkaloids biosynthesis.</title>
        <authorList>
            <person name="Wang Y.-J."/>
            <person name="Tian T."/>
            <person name="Huang J.-P."/>
            <person name="Huang S.-X."/>
        </authorList>
    </citation>
    <scope>NUCLEOTIDE SEQUENCE [LARGE SCALE GENOMIC DNA]</scope>
    <source>
        <strain evidence="2">KIB-2018</strain>
        <tissue evidence="2">Leaf</tissue>
    </source>
</reference>
<organism evidence="2 3">
    <name type="scientific">Erythroxylum novogranatense</name>
    <dbReference type="NCBI Taxonomy" id="1862640"/>
    <lineage>
        <taxon>Eukaryota</taxon>
        <taxon>Viridiplantae</taxon>
        <taxon>Streptophyta</taxon>
        <taxon>Embryophyta</taxon>
        <taxon>Tracheophyta</taxon>
        <taxon>Spermatophyta</taxon>
        <taxon>Magnoliopsida</taxon>
        <taxon>eudicotyledons</taxon>
        <taxon>Gunneridae</taxon>
        <taxon>Pentapetalae</taxon>
        <taxon>rosids</taxon>
        <taxon>fabids</taxon>
        <taxon>Malpighiales</taxon>
        <taxon>Erythroxylaceae</taxon>
        <taxon>Erythroxylum</taxon>
    </lineage>
</organism>
<dbReference type="AlphaFoldDB" id="A0AAV8U8I2"/>
<dbReference type="GO" id="GO:0070475">
    <property type="term" value="P:rRNA base methylation"/>
    <property type="evidence" value="ECO:0007669"/>
    <property type="project" value="TreeGrafter"/>
</dbReference>